<comment type="caution">
    <text evidence="2">The sequence shown here is derived from an EMBL/GenBank/DDBJ whole genome shotgun (WGS) entry which is preliminary data.</text>
</comment>
<dbReference type="AlphaFoldDB" id="A0A8S9LHN4"/>
<proteinExistence type="predicted"/>
<evidence type="ECO:0000259" key="1">
    <source>
        <dbReference type="Pfam" id="PF13966"/>
    </source>
</evidence>
<gene>
    <name evidence="2" type="ORF">F2Q68_00044491</name>
</gene>
<name>A0A8S9LHN4_BRACR</name>
<sequence>MLASVIGFASAAGLATCRNGPTGHMVGFGRRFGYGRRLATAAGLATATGLATTAEQGCLFCGEPKESRNHLFFACPYTYGFWLQIIGSLLRPTPSPDWAEILARILHSAHDKLASILLRLALQVIVYYIWRERNERRHTQRSRPAHRLAKVIEKTIKQRIMFTRYYEKRGLMEVMKRWFEAHMGFYALSSNGVLSSTPL</sequence>
<evidence type="ECO:0000313" key="2">
    <source>
        <dbReference type="EMBL" id="KAF2605932.1"/>
    </source>
</evidence>
<dbReference type="EMBL" id="QGKW02000276">
    <property type="protein sequence ID" value="KAF2605932.1"/>
    <property type="molecule type" value="Genomic_DNA"/>
</dbReference>
<evidence type="ECO:0000313" key="3">
    <source>
        <dbReference type="Proteomes" id="UP000712281"/>
    </source>
</evidence>
<protein>
    <recommendedName>
        <fullName evidence="1">Reverse transcriptase zinc-binding domain-containing protein</fullName>
    </recommendedName>
</protein>
<organism evidence="2 3">
    <name type="scientific">Brassica cretica</name>
    <name type="common">Mustard</name>
    <dbReference type="NCBI Taxonomy" id="69181"/>
    <lineage>
        <taxon>Eukaryota</taxon>
        <taxon>Viridiplantae</taxon>
        <taxon>Streptophyta</taxon>
        <taxon>Embryophyta</taxon>
        <taxon>Tracheophyta</taxon>
        <taxon>Spermatophyta</taxon>
        <taxon>Magnoliopsida</taxon>
        <taxon>eudicotyledons</taxon>
        <taxon>Gunneridae</taxon>
        <taxon>Pentapetalae</taxon>
        <taxon>rosids</taxon>
        <taxon>malvids</taxon>
        <taxon>Brassicales</taxon>
        <taxon>Brassicaceae</taxon>
        <taxon>Brassiceae</taxon>
        <taxon>Brassica</taxon>
    </lineage>
</organism>
<dbReference type="Proteomes" id="UP000712281">
    <property type="component" value="Unassembled WGS sequence"/>
</dbReference>
<reference evidence="2" key="1">
    <citation type="submission" date="2019-12" db="EMBL/GenBank/DDBJ databases">
        <title>Genome sequencing and annotation of Brassica cretica.</title>
        <authorList>
            <person name="Studholme D.J."/>
            <person name="Sarris P.F."/>
        </authorList>
    </citation>
    <scope>NUCLEOTIDE SEQUENCE</scope>
    <source>
        <strain evidence="2">PFS-001/15</strain>
        <tissue evidence="2">Leaf</tissue>
    </source>
</reference>
<dbReference type="Pfam" id="PF13966">
    <property type="entry name" value="zf-RVT"/>
    <property type="match status" value="1"/>
</dbReference>
<dbReference type="InterPro" id="IPR026960">
    <property type="entry name" value="RVT-Znf"/>
</dbReference>
<feature type="domain" description="Reverse transcriptase zinc-binding" evidence="1">
    <location>
        <begin position="53"/>
        <end position="82"/>
    </location>
</feature>
<accession>A0A8S9LHN4</accession>